<dbReference type="EC" id="3.6.1.9" evidence="4"/>
<dbReference type="SUPFAM" id="SSF52972">
    <property type="entry name" value="ITPase-like"/>
    <property type="match status" value="1"/>
</dbReference>
<feature type="active site" description="Proton acceptor" evidence="4">
    <location>
        <position position="73"/>
    </location>
</feature>
<evidence type="ECO:0000256" key="1">
    <source>
        <dbReference type="ARBA" id="ARBA00001968"/>
    </source>
</evidence>
<proteinExistence type="inferred from homology"/>
<evidence type="ECO:0000256" key="4">
    <source>
        <dbReference type="HAMAP-Rule" id="MF_00528"/>
    </source>
</evidence>
<dbReference type="RefSeq" id="WP_007365249.1">
    <property type="nucleotide sequence ID" value="NZ_ACLR01000123.1"/>
</dbReference>
<dbReference type="PANTHER" id="PTHR43213:SF5">
    <property type="entry name" value="BIFUNCTIONAL DTTP_UTP PYROPHOSPHATASE_METHYLTRANSFERASE PROTEIN-RELATED"/>
    <property type="match status" value="1"/>
</dbReference>
<comment type="caution">
    <text evidence="5">The sequence shown here is derived from an EMBL/GenBank/DDBJ whole genome shotgun (WGS) entry which is preliminary data.</text>
</comment>
<dbReference type="Proteomes" id="UP000003303">
    <property type="component" value="Unassembled WGS sequence"/>
</dbReference>
<dbReference type="CDD" id="cd00555">
    <property type="entry name" value="Maf"/>
    <property type="match status" value="1"/>
</dbReference>
<dbReference type="GO" id="GO:0005737">
    <property type="term" value="C:cytoplasm"/>
    <property type="evidence" value="ECO:0007669"/>
    <property type="project" value="UniProtKB-SubCell"/>
</dbReference>
<comment type="similarity">
    <text evidence="4">Belongs to the Maf family. YhdE subfamily.</text>
</comment>
<dbReference type="STRING" id="596327.PORUE0001_0606"/>
<evidence type="ECO:0000313" key="6">
    <source>
        <dbReference type="Proteomes" id="UP000003303"/>
    </source>
</evidence>
<dbReference type="Gene3D" id="3.90.950.10">
    <property type="match status" value="1"/>
</dbReference>
<dbReference type="Pfam" id="PF02545">
    <property type="entry name" value="Maf"/>
    <property type="match status" value="1"/>
</dbReference>
<dbReference type="HAMAP" id="MF_00528">
    <property type="entry name" value="Maf"/>
    <property type="match status" value="1"/>
</dbReference>
<organism evidence="5 6">
    <name type="scientific">Porphyromonas uenonis 60-3</name>
    <dbReference type="NCBI Taxonomy" id="596327"/>
    <lineage>
        <taxon>Bacteria</taxon>
        <taxon>Pseudomonadati</taxon>
        <taxon>Bacteroidota</taxon>
        <taxon>Bacteroidia</taxon>
        <taxon>Bacteroidales</taxon>
        <taxon>Porphyromonadaceae</taxon>
        <taxon>Porphyromonas</taxon>
    </lineage>
</organism>
<accession>C2MBC9</accession>
<dbReference type="NCBIfam" id="TIGR00172">
    <property type="entry name" value="maf"/>
    <property type="match status" value="1"/>
</dbReference>
<protein>
    <recommendedName>
        <fullName evidence="4">dTTP/UTP pyrophosphatase</fullName>
        <shortName evidence="4">dTTPase/UTPase</shortName>
        <ecNumber evidence="4">3.6.1.9</ecNumber>
    </recommendedName>
    <alternativeName>
        <fullName evidence="4">Nucleoside triphosphate pyrophosphatase</fullName>
    </alternativeName>
    <alternativeName>
        <fullName evidence="4">Nucleotide pyrophosphatase</fullName>
        <shortName evidence="4">Nucleotide PPase</shortName>
    </alternativeName>
</protein>
<name>C2MBC9_9PORP</name>
<keyword evidence="2 4" id="KW-0378">Hydrolase</keyword>
<comment type="function">
    <text evidence="4">Nucleoside triphosphate pyrophosphatase that hydrolyzes dTTP and UTP. May have a dual role in cell division arrest and in preventing the incorporation of modified nucleotides into cellular nucleic acids.</text>
</comment>
<dbReference type="PIRSF" id="PIRSF006305">
    <property type="entry name" value="Maf"/>
    <property type="match status" value="1"/>
</dbReference>
<comment type="catalytic activity">
    <reaction evidence="4">
        <text>UTP + H2O = UMP + diphosphate + H(+)</text>
        <dbReference type="Rhea" id="RHEA:29395"/>
        <dbReference type="ChEBI" id="CHEBI:15377"/>
        <dbReference type="ChEBI" id="CHEBI:15378"/>
        <dbReference type="ChEBI" id="CHEBI:33019"/>
        <dbReference type="ChEBI" id="CHEBI:46398"/>
        <dbReference type="ChEBI" id="CHEBI:57865"/>
        <dbReference type="EC" id="3.6.1.9"/>
    </reaction>
</comment>
<dbReference type="OrthoDB" id="9807767at2"/>
<keyword evidence="6" id="KW-1185">Reference proteome</keyword>
<feature type="site" description="Important for substrate specificity" evidence="4">
    <location>
        <position position="74"/>
    </location>
</feature>
<comment type="subcellular location">
    <subcellularLocation>
        <location evidence="4">Cytoplasm</location>
    </subcellularLocation>
</comment>
<dbReference type="InterPro" id="IPR003697">
    <property type="entry name" value="Maf-like"/>
</dbReference>
<feature type="site" description="Important for substrate specificity" evidence="4">
    <location>
        <position position="14"/>
    </location>
</feature>
<comment type="catalytic activity">
    <reaction evidence="4">
        <text>dTTP + H2O = dTMP + diphosphate + H(+)</text>
        <dbReference type="Rhea" id="RHEA:28534"/>
        <dbReference type="ChEBI" id="CHEBI:15377"/>
        <dbReference type="ChEBI" id="CHEBI:15378"/>
        <dbReference type="ChEBI" id="CHEBI:33019"/>
        <dbReference type="ChEBI" id="CHEBI:37568"/>
        <dbReference type="ChEBI" id="CHEBI:63528"/>
        <dbReference type="EC" id="3.6.1.9"/>
    </reaction>
</comment>
<comment type="cofactor">
    <cofactor evidence="1 4">
        <name>a divalent metal cation</name>
        <dbReference type="ChEBI" id="CHEBI:60240"/>
    </cofactor>
</comment>
<evidence type="ECO:0000313" key="5">
    <source>
        <dbReference type="EMBL" id="EEK16911.1"/>
    </source>
</evidence>
<dbReference type="eggNOG" id="COG0424">
    <property type="taxonomic scope" value="Bacteria"/>
</dbReference>
<keyword evidence="4" id="KW-0963">Cytoplasm</keyword>
<dbReference type="GO" id="GO:0036218">
    <property type="term" value="F:dTTP diphosphatase activity"/>
    <property type="evidence" value="ECO:0007669"/>
    <property type="project" value="RHEA"/>
</dbReference>
<dbReference type="GO" id="GO:0036221">
    <property type="term" value="F:UTP diphosphatase activity"/>
    <property type="evidence" value="ECO:0007669"/>
    <property type="project" value="RHEA"/>
</dbReference>
<keyword evidence="3 4" id="KW-0546">Nucleotide metabolism</keyword>
<evidence type="ECO:0000256" key="2">
    <source>
        <dbReference type="ARBA" id="ARBA00022801"/>
    </source>
</evidence>
<dbReference type="PANTHER" id="PTHR43213">
    <property type="entry name" value="BIFUNCTIONAL DTTP/UTP PYROPHOSPHATASE/METHYLTRANSFERASE PROTEIN-RELATED"/>
    <property type="match status" value="1"/>
</dbReference>
<dbReference type="AlphaFoldDB" id="C2MBC9"/>
<dbReference type="EMBL" id="ACLR01000123">
    <property type="protein sequence ID" value="EEK16911.1"/>
    <property type="molecule type" value="Genomic_DNA"/>
</dbReference>
<gene>
    <name evidence="5" type="primary">maf</name>
    <name evidence="5" type="ORF">PORUE0001_0606</name>
</gene>
<dbReference type="GO" id="GO:0009117">
    <property type="term" value="P:nucleotide metabolic process"/>
    <property type="evidence" value="ECO:0007669"/>
    <property type="project" value="UniProtKB-KW"/>
</dbReference>
<comment type="caution">
    <text evidence="4">Lacks conserved residue(s) required for the propagation of feature annotation.</text>
</comment>
<reference evidence="5 6" key="1">
    <citation type="submission" date="2009-04" db="EMBL/GenBank/DDBJ databases">
        <authorList>
            <person name="Sebastian Y."/>
            <person name="Madupu R."/>
            <person name="Durkin A.S."/>
            <person name="Torralba M."/>
            <person name="Methe B."/>
            <person name="Sutton G.G."/>
            <person name="Strausberg R.L."/>
            <person name="Nelson K.E."/>
        </authorList>
    </citation>
    <scope>NUCLEOTIDE SEQUENCE [LARGE SCALE GENOMIC DNA]</scope>
    <source>
        <strain evidence="5 6">60-3</strain>
    </source>
</reference>
<dbReference type="InterPro" id="IPR029001">
    <property type="entry name" value="ITPase-like_fam"/>
</dbReference>
<evidence type="ECO:0000256" key="3">
    <source>
        <dbReference type="ARBA" id="ARBA00023080"/>
    </source>
</evidence>
<sequence length="193" mass="21908">MKTYRWILGSQSPRRKELLATLGHPFEIRTIEGHSEAYPDTLPLEEVPRYLSQLKAEQLRPTLQADELLITADTVVLLDGQILGKPHDLDDARRMLRLLSGRQHEVVSGVSLTTTEWQRSFASHTLVTFAQLTDSEIDHYVAHYQPLDKAGAYGIQEWIGYIGVSHIEGSFYNVMGLPVQRLYRELQDAALLP</sequence>
<feature type="site" description="Important for substrate specificity" evidence="4">
    <location>
        <position position="156"/>
    </location>
</feature>